<reference evidence="2" key="1">
    <citation type="submission" date="2016-06" db="EMBL/GenBank/DDBJ databases">
        <authorList>
            <person name="Varghese N."/>
            <person name="Submissions Spin"/>
        </authorList>
    </citation>
    <scope>NUCLEOTIDE SEQUENCE [LARGE SCALE GENOMIC DNA]</scope>
    <source>
        <strain evidence="2">DSM 43816</strain>
    </source>
</reference>
<dbReference type="EMBL" id="LT607413">
    <property type="protein sequence ID" value="SCE85298.1"/>
    <property type="molecule type" value="Genomic_DNA"/>
</dbReference>
<dbReference type="Gene3D" id="1.10.287.1060">
    <property type="entry name" value="ESAT-6-like"/>
    <property type="match status" value="1"/>
</dbReference>
<dbReference type="Proteomes" id="UP000198253">
    <property type="component" value="Chromosome I"/>
</dbReference>
<dbReference type="RefSeq" id="WP_088980904.1">
    <property type="nucleotide sequence ID" value="NZ_CP182316.1"/>
</dbReference>
<evidence type="ECO:0000313" key="2">
    <source>
        <dbReference type="Proteomes" id="UP000198253"/>
    </source>
</evidence>
<dbReference type="InParanoid" id="A0A1C4VMY2"/>
<dbReference type="InterPro" id="IPR010310">
    <property type="entry name" value="T7SS_ESAT-6-like"/>
</dbReference>
<dbReference type="OrthoDB" id="3538531at2"/>
<dbReference type="SUPFAM" id="SSF140453">
    <property type="entry name" value="EsxAB dimer-like"/>
    <property type="match status" value="1"/>
</dbReference>
<name>A0A1C4VMY2_MICEC</name>
<evidence type="ECO:0000313" key="1">
    <source>
        <dbReference type="EMBL" id="SCE85298.1"/>
    </source>
</evidence>
<accession>A0A1C4VMY2</accession>
<dbReference type="AlphaFoldDB" id="A0A1C4VMY2"/>
<dbReference type="InterPro" id="IPR036689">
    <property type="entry name" value="ESAT-6-like_sf"/>
</dbReference>
<organism evidence="1 2">
    <name type="scientific">Micromonospora echinospora</name>
    <name type="common">Micromonospora purpurea</name>
    <dbReference type="NCBI Taxonomy" id="1877"/>
    <lineage>
        <taxon>Bacteria</taxon>
        <taxon>Bacillati</taxon>
        <taxon>Actinomycetota</taxon>
        <taxon>Actinomycetes</taxon>
        <taxon>Micromonosporales</taxon>
        <taxon>Micromonosporaceae</taxon>
        <taxon>Micromonospora</taxon>
    </lineage>
</organism>
<protein>
    <submittedName>
        <fullName evidence="1">WXG100 family type VII secretion target</fullName>
    </submittedName>
</protein>
<sequence>MSVIGGEISQLHSLNTNFNRQSSAVDSLLRELRTELANTYWRGGAAERFRTSWSSEYEPALTRLSAALQDAALEVRRRADALEQAGG</sequence>
<proteinExistence type="predicted"/>
<keyword evidence="2" id="KW-1185">Reference proteome</keyword>
<dbReference type="Pfam" id="PF06013">
    <property type="entry name" value="WXG100"/>
    <property type="match status" value="1"/>
</dbReference>
<gene>
    <name evidence="1" type="ORF">GA0070618_1401</name>
</gene>